<reference evidence="1" key="1">
    <citation type="submission" date="2014-05" db="EMBL/GenBank/DDBJ databases">
        <title>The transcriptome of the halophilic microalga Tetraselmis sp. GSL018 isolated from the Great Salt Lake, Utah.</title>
        <authorList>
            <person name="Jinkerson R.E."/>
            <person name="D'Adamo S."/>
            <person name="Posewitz M.C."/>
        </authorList>
    </citation>
    <scope>NUCLEOTIDE SEQUENCE</scope>
    <source>
        <strain evidence="1">GSL018</strain>
    </source>
</reference>
<sequence>PTGEGPAPAKVTRFLSTVSSTGWHVPAPVIPALFFPRRTSELEAEWGERARALRSAEASSPAAGRSTCENRARFWYRQAR</sequence>
<protein>
    <submittedName>
        <fullName evidence="1">Uncharacterized protein</fullName>
    </submittedName>
</protein>
<organism evidence="1">
    <name type="scientific">Tetraselmis sp. GSL018</name>
    <dbReference type="NCBI Taxonomy" id="582737"/>
    <lineage>
        <taxon>Eukaryota</taxon>
        <taxon>Viridiplantae</taxon>
        <taxon>Chlorophyta</taxon>
        <taxon>core chlorophytes</taxon>
        <taxon>Chlorodendrophyceae</taxon>
        <taxon>Chlorodendrales</taxon>
        <taxon>Chlorodendraceae</taxon>
        <taxon>Tetraselmis</taxon>
    </lineage>
</organism>
<accession>A0A061SJZ4</accession>
<gene>
    <name evidence="1" type="ORF">TSPGSL018_4302</name>
</gene>
<dbReference type="AlphaFoldDB" id="A0A061SJZ4"/>
<name>A0A061SJZ4_9CHLO</name>
<feature type="non-terminal residue" evidence="1">
    <location>
        <position position="1"/>
    </location>
</feature>
<feature type="non-terminal residue" evidence="1">
    <location>
        <position position="80"/>
    </location>
</feature>
<proteinExistence type="predicted"/>
<dbReference type="EMBL" id="GBEZ01001983">
    <property type="protein sequence ID" value="JAC83036.1"/>
    <property type="molecule type" value="Transcribed_RNA"/>
</dbReference>
<evidence type="ECO:0000313" key="1">
    <source>
        <dbReference type="EMBL" id="JAC83036.1"/>
    </source>
</evidence>